<evidence type="ECO:0000256" key="2">
    <source>
        <dbReference type="ARBA" id="ARBA00023002"/>
    </source>
</evidence>
<dbReference type="Pfam" id="PF20256">
    <property type="entry name" value="MoCoBD_2"/>
    <property type="match status" value="1"/>
</dbReference>
<dbReference type="EMBL" id="BPQH01000017">
    <property type="protein sequence ID" value="GJD52158.1"/>
    <property type="molecule type" value="Genomic_DNA"/>
</dbReference>
<dbReference type="InterPro" id="IPR008274">
    <property type="entry name" value="AldOxase/xan_DH_MoCoBD1"/>
</dbReference>
<keyword evidence="5" id="KW-1185">Reference proteome</keyword>
<sequence>MDATTFAEGADGTAETWIGRSVARLDGHAYTAGRVRYTADLIPADALHVALARSPHAHARIVSIDADAVRGMPGIVAVVDGAEAGRLCTPMPMALPFRPPHADRAILGRCLADSIAHFAGQPVAAVVAESQHEAEAAADRLAVRYEVLRAVRSADEALGEAAPIVHPGWDSNVVASDRVTAGDPAGAFRLAARVVHGEIAVRPSTAAPIEPLCYLGAWDERLGRLTLTGTLQNPHTTRWQVAASLGLRETDVRVVAPAAGGAFGFKMAGHTEEVLVGLLSRRLGRPVAYVENRRDTMRGHCREQTHRFAIAGDADGRILAFRDSFVADVGTIGPGNGWTMPLITATVFPTVYDVPDIEVDATLVATNKAPWQPVRGYGKEIANLVMERAVDLLAGALGLDPAAVRARNLVPSKALPRRLPSGLNVDSGDYSEALARLRALFGYESWRERQAEARSRETRIGIGIGFELTPEGGARPGAFPSGFETASIRMSPTGDVQVALGVTSPGSGNETGIAQLVAGVLGLRPEAIRVVQGDTDAVPVGTGNASSRALLYGGAAAHLAASDLRAKLAVCAGNVLQARAEDIRFAGGRAHAPGGGSIGLAALALGAHTHPFTVGDGIELPLEATRSYRARNVRVTPDEAGRIATYSSFPYSVHAAAIELDRGTGRVAVLDVAAVHDCGVMVNPALVTGQIRGAIAMGIGAALWEETTYAEDGRLTSDRFKTYLLPRATDLPPIRVGHMSTPSPFHPLGMKGGGESGLGGALAAMTNAVCDALGPVSRRLVTVPATPPRLLAILAEEA</sequence>
<dbReference type="InterPro" id="IPR000674">
    <property type="entry name" value="Ald_Oxase/Xan_DH_a/b"/>
</dbReference>
<dbReference type="Pfam" id="PF02738">
    <property type="entry name" value="MoCoBD_1"/>
    <property type="match status" value="1"/>
</dbReference>
<evidence type="ECO:0000313" key="5">
    <source>
        <dbReference type="Proteomes" id="UP001055167"/>
    </source>
</evidence>
<dbReference type="Proteomes" id="UP001055167">
    <property type="component" value="Unassembled WGS sequence"/>
</dbReference>
<dbReference type="SMART" id="SM01008">
    <property type="entry name" value="Ald_Xan_dh_C"/>
    <property type="match status" value="1"/>
</dbReference>
<dbReference type="PANTHER" id="PTHR11908">
    <property type="entry name" value="XANTHINE DEHYDROGENASE"/>
    <property type="match status" value="1"/>
</dbReference>
<accession>A0ABQ4R3L3</accession>
<dbReference type="PANTHER" id="PTHR11908:SF132">
    <property type="entry name" value="ALDEHYDE OXIDASE 1-RELATED"/>
    <property type="match status" value="1"/>
</dbReference>
<protein>
    <submittedName>
        <fullName evidence="4">Caffeine dehydrogenase subunit alpha</fullName>
    </submittedName>
</protein>
<dbReference type="Gene3D" id="3.90.1170.50">
    <property type="entry name" value="Aldehyde oxidase/xanthine dehydrogenase, a/b hammerhead"/>
    <property type="match status" value="1"/>
</dbReference>
<evidence type="ECO:0000313" key="4">
    <source>
        <dbReference type="EMBL" id="GJD52158.1"/>
    </source>
</evidence>
<dbReference type="Pfam" id="PF01315">
    <property type="entry name" value="Ald_Xan_dh_C"/>
    <property type="match status" value="1"/>
</dbReference>
<evidence type="ECO:0000259" key="3">
    <source>
        <dbReference type="SMART" id="SM01008"/>
    </source>
</evidence>
<dbReference type="InterPro" id="IPR037165">
    <property type="entry name" value="AldOxase/xan_DH_Mopterin-bd_sf"/>
</dbReference>
<reference evidence="4" key="1">
    <citation type="journal article" date="2021" name="Front. Microbiol.">
        <title>Comprehensive Comparative Genomics and Phenotyping of Methylobacterium Species.</title>
        <authorList>
            <person name="Alessa O."/>
            <person name="Ogura Y."/>
            <person name="Fujitani Y."/>
            <person name="Takami H."/>
            <person name="Hayashi T."/>
            <person name="Sahin N."/>
            <person name="Tani A."/>
        </authorList>
    </citation>
    <scope>NUCLEOTIDE SEQUENCE</scope>
    <source>
        <strain evidence="4">KCTC 52305</strain>
    </source>
</reference>
<feature type="domain" description="Aldehyde oxidase/xanthine dehydrogenase a/b hammerhead" evidence="3">
    <location>
        <begin position="32"/>
        <end position="149"/>
    </location>
</feature>
<organism evidence="4 5">
    <name type="scientific">Methylobacterium crusticola</name>
    <dbReference type="NCBI Taxonomy" id="1697972"/>
    <lineage>
        <taxon>Bacteria</taxon>
        <taxon>Pseudomonadati</taxon>
        <taxon>Pseudomonadota</taxon>
        <taxon>Alphaproteobacteria</taxon>
        <taxon>Hyphomicrobiales</taxon>
        <taxon>Methylobacteriaceae</taxon>
        <taxon>Methylobacterium</taxon>
    </lineage>
</organism>
<dbReference type="SUPFAM" id="SSF54665">
    <property type="entry name" value="CO dehydrogenase molybdoprotein N-domain-like"/>
    <property type="match status" value="1"/>
</dbReference>
<reference evidence="4" key="2">
    <citation type="submission" date="2021-08" db="EMBL/GenBank/DDBJ databases">
        <authorList>
            <person name="Tani A."/>
            <person name="Ola A."/>
            <person name="Ogura Y."/>
            <person name="Katsura K."/>
            <person name="Hayashi T."/>
        </authorList>
    </citation>
    <scope>NUCLEOTIDE SEQUENCE</scope>
    <source>
        <strain evidence="4">KCTC 52305</strain>
    </source>
</reference>
<name>A0ABQ4R3L3_9HYPH</name>
<dbReference type="InterPro" id="IPR016208">
    <property type="entry name" value="Ald_Oxase/xanthine_DH-like"/>
</dbReference>
<dbReference type="Gene3D" id="3.30.365.10">
    <property type="entry name" value="Aldehyde oxidase/xanthine dehydrogenase, molybdopterin binding domain"/>
    <property type="match status" value="4"/>
</dbReference>
<dbReference type="SUPFAM" id="SSF56003">
    <property type="entry name" value="Molybdenum cofactor-binding domain"/>
    <property type="match status" value="1"/>
</dbReference>
<evidence type="ECO:0000256" key="1">
    <source>
        <dbReference type="ARBA" id="ARBA00022505"/>
    </source>
</evidence>
<dbReference type="InterPro" id="IPR036856">
    <property type="entry name" value="Ald_Oxase/Xan_DH_a/b_sf"/>
</dbReference>
<dbReference type="RefSeq" id="WP_128561706.1">
    <property type="nucleotide sequence ID" value="NZ_BPQH01000017.1"/>
</dbReference>
<keyword evidence="1" id="KW-0500">Molybdenum</keyword>
<keyword evidence="2" id="KW-0560">Oxidoreductase</keyword>
<proteinExistence type="predicted"/>
<comment type="caution">
    <text evidence="4">The sequence shown here is derived from an EMBL/GenBank/DDBJ whole genome shotgun (WGS) entry which is preliminary data.</text>
</comment>
<dbReference type="InterPro" id="IPR046867">
    <property type="entry name" value="AldOxase/xan_DH_MoCoBD2"/>
</dbReference>
<gene>
    <name evidence="4" type="primary">cdhA_5</name>
    <name evidence="4" type="ORF">OPKNFCMD_4920</name>
</gene>